<keyword evidence="2" id="KW-1185">Reference proteome</keyword>
<evidence type="ECO:0000313" key="2">
    <source>
        <dbReference type="Proteomes" id="UP000799291"/>
    </source>
</evidence>
<protein>
    <submittedName>
        <fullName evidence="1">Uncharacterized protein</fullName>
    </submittedName>
</protein>
<sequence>MSSCSKMPRAPPRYKPSLRREYHKLGVRNPGLARCRHGRRLYPRIRTRSFQTMYDEGHAILLGHNISTWDSVSRIRHAVFLPRTARLTLPNSACTTRRSTSTLRSAVSPAGTWTQATCNSLFDCNYTPPADDKLQAFGHRLLDGAALVTSGCYRRDYYRIISLHSKTARSSYFCSHTTSVRSAA</sequence>
<reference evidence="1" key="1">
    <citation type="journal article" date="2020" name="Stud. Mycol.">
        <title>101 Dothideomycetes genomes: a test case for predicting lifestyles and emergence of pathogens.</title>
        <authorList>
            <person name="Haridas S."/>
            <person name="Albert R."/>
            <person name="Binder M."/>
            <person name="Bloem J."/>
            <person name="Labutti K."/>
            <person name="Salamov A."/>
            <person name="Andreopoulos B."/>
            <person name="Baker S."/>
            <person name="Barry K."/>
            <person name="Bills G."/>
            <person name="Bluhm B."/>
            <person name="Cannon C."/>
            <person name="Castanera R."/>
            <person name="Culley D."/>
            <person name="Daum C."/>
            <person name="Ezra D."/>
            <person name="Gonzalez J."/>
            <person name="Henrissat B."/>
            <person name="Kuo A."/>
            <person name="Liang C."/>
            <person name="Lipzen A."/>
            <person name="Lutzoni F."/>
            <person name="Magnuson J."/>
            <person name="Mondo S."/>
            <person name="Nolan M."/>
            <person name="Ohm R."/>
            <person name="Pangilinan J."/>
            <person name="Park H.-J."/>
            <person name="Ramirez L."/>
            <person name="Alfaro M."/>
            <person name="Sun H."/>
            <person name="Tritt A."/>
            <person name="Yoshinaga Y."/>
            <person name="Zwiers L.-H."/>
            <person name="Turgeon B."/>
            <person name="Goodwin S."/>
            <person name="Spatafora J."/>
            <person name="Crous P."/>
            <person name="Grigoriev I."/>
        </authorList>
    </citation>
    <scope>NUCLEOTIDE SEQUENCE</scope>
    <source>
        <strain evidence="1">CBS 122367</strain>
    </source>
</reference>
<evidence type="ECO:0000313" key="1">
    <source>
        <dbReference type="EMBL" id="KAF2689439.1"/>
    </source>
</evidence>
<dbReference type="Proteomes" id="UP000799291">
    <property type="component" value="Unassembled WGS sequence"/>
</dbReference>
<name>A0A6G1JH31_9PLEO</name>
<accession>A0A6G1JH31</accession>
<gene>
    <name evidence="1" type="ORF">K458DRAFT_127786</name>
</gene>
<organism evidence="1 2">
    <name type="scientific">Lentithecium fluviatile CBS 122367</name>
    <dbReference type="NCBI Taxonomy" id="1168545"/>
    <lineage>
        <taxon>Eukaryota</taxon>
        <taxon>Fungi</taxon>
        <taxon>Dikarya</taxon>
        <taxon>Ascomycota</taxon>
        <taxon>Pezizomycotina</taxon>
        <taxon>Dothideomycetes</taxon>
        <taxon>Pleosporomycetidae</taxon>
        <taxon>Pleosporales</taxon>
        <taxon>Massarineae</taxon>
        <taxon>Lentitheciaceae</taxon>
        <taxon>Lentithecium</taxon>
    </lineage>
</organism>
<proteinExistence type="predicted"/>
<dbReference type="EMBL" id="MU005572">
    <property type="protein sequence ID" value="KAF2689439.1"/>
    <property type="molecule type" value="Genomic_DNA"/>
</dbReference>
<dbReference type="AlphaFoldDB" id="A0A6G1JH31"/>